<dbReference type="PANTHER" id="PTHR30024">
    <property type="entry name" value="ALIPHATIC SULFONATES-BINDING PROTEIN-RELATED"/>
    <property type="match status" value="1"/>
</dbReference>
<feature type="domain" description="SsuA/THI5-like" evidence="5">
    <location>
        <begin position="50"/>
        <end position="260"/>
    </location>
</feature>
<comment type="subcellular location">
    <subcellularLocation>
        <location evidence="1">Periplasm</location>
    </subcellularLocation>
</comment>
<accession>A0ABV8S1R6</accession>
<evidence type="ECO:0000256" key="3">
    <source>
        <dbReference type="ARBA" id="ARBA00022729"/>
    </source>
</evidence>
<keyword evidence="3 4" id="KW-0732">Signal</keyword>
<evidence type="ECO:0000259" key="5">
    <source>
        <dbReference type="Pfam" id="PF09084"/>
    </source>
</evidence>
<dbReference type="RefSeq" id="WP_376814090.1">
    <property type="nucleotide sequence ID" value="NZ_JBHSDY010000010.1"/>
</dbReference>
<dbReference type="PANTHER" id="PTHR30024:SF47">
    <property type="entry name" value="TAURINE-BINDING PERIPLASMIC PROTEIN"/>
    <property type="match status" value="1"/>
</dbReference>
<reference evidence="7" key="1">
    <citation type="journal article" date="2019" name="Int. J. Syst. Evol. Microbiol.">
        <title>The Global Catalogue of Microorganisms (GCM) 10K type strain sequencing project: providing services to taxonomists for standard genome sequencing and annotation.</title>
        <authorList>
            <consortium name="The Broad Institute Genomics Platform"/>
            <consortium name="The Broad Institute Genome Sequencing Center for Infectious Disease"/>
            <person name="Wu L."/>
            <person name="Ma J."/>
        </authorList>
    </citation>
    <scope>NUCLEOTIDE SEQUENCE [LARGE SCALE GENOMIC DNA]</scope>
    <source>
        <strain evidence="7">CGMCC 1.19029</strain>
    </source>
</reference>
<comment type="similarity">
    <text evidence="2">Belongs to the bacterial solute-binding protein SsuA/TauA family.</text>
</comment>
<keyword evidence="7" id="KW-1185">Reference proteome</keyword>
<name>A0ABV8S1R6_9BURK</name>
<evidence type="ECO:0000313" key="6">
    <source>
        <dbReference type="EMBL" id="MFC4299565.1"/>
    </source>
</evidence>
<dbReference type="Gene3D" id="3.40.190.10">
    <property type="entry name" value="Periplasmic binding protein-like II"/>
    <property type="match status" value="2"/>
</dbReference>
<dbReference type="EMBL" id="JBHSDY010000010">
    <property type="protein sequence ID" value="MFC4299565.1"/>
    <property type="molecule type" value="Genomic_DNA"/>
</dbReference>
<protein>
    <submittedName>
        <fullName evidence="6">ABC transporter substrate-binding protein</fullName>
    </submittedName>
</protein>
<evidence type="ECO:0000256" key="2">
    <source>
        <dbReference type="ARBA" id="ARBA00010742"/>
    </source>
</evidence>
<feature type="signal peptide" evidence="4">
    <location>
        <begin position="1"/>
        <end position="27"/>
    </location>
</feature>
<evidence type="ECO:0000256" key="1">
    <source>
        <dbReference type="ARBA" id="ARBA00004418"/>
    </source>
</evidence>
<feature type="chain" id="PRO_5045652732" evidence="4">
    <location>
        <begin position="28"/>
        <end position="336"/>
    </location>
</feature>
<dbReference type="Pfam" id="PF09084">
    <property type="entry name" value="NMT1"/>
    <property type="match status" value="1"/>
</dbReference>
<evidence type="ECO:0000313" key="7">
    <source>
        <dbReference type="Proteomes" id="UP001595756"/>
    </source>
</evidence>
<sequence>MNTVSHVLKMTAVAAALAACSLGTAQAADTITLMVGGISKIVYLPAKLTEDLGYFKDEGLDVKLLSEPAGVNAENEMLAGAVQGVVGFYDHSIDLQSKGKNVESVVQFAQVPGEVEIVSAKASATLKSPADFKGRTLGVTGLGSSTDFLTQYMAFKAGLKHGDYTILPVGGGNTFIASIQNNRIDAGMTTDPAATQLVASGQGKILVDMRHPEPTAKVLGGLYPAASLYMPNAWVESHHDEVQKLVNAFVKTMKYMHTHTAEQIADQMPKDYYGGDKALYVKALEASLPSFTSDGRMPKDGPQTVLQVLSTFKPQVKAAHIDLSKTYTTAFVDAAK</sequence>
<organism evidence="6 7">
    <name type="scientific">Castellaniella hirudinis</name>
    <dbReference type="NCBI Taxonomy" id="1144617"/>
    <lineage>
        <taxon>Bacteria</taxon>
        <taxon>Pseudomonadati</taxon>
        <taxon>Pseudomonadota</taxon>
        <taxon>Betaproteobacteria</taxon>
        <taxon>Burkholderiales</taxon>
        <taxon>Alcaligenaceae</taxon>
        <taxon>Castellaniella</taxon>
    </lineage>
</organism>
<dbReference type="InterPro" id="IPR015168">
    <property type="entry name" value="SsuA/THI5"/>
</dbReference>
<gene>
    <name evidence="6" type="ORF">ACFO0J_16095</name>
</gene>
<dbReference type="SUPFAM" id="SSF53850">
    <property type="entry name" value="Periplasmic binding protein-like II"/>
    <property type="match status" value="1"/>
</dbReference>
<evidence type="ECO:0000256" key="4">
    <source>
        <dbReference type="SAM" id="SignalP"/>
    </source>
</evidence>
<comment type="caution">
    <text evidence="6">The sequence shown here is derived from an EMBL/GenBank/DDBJ whole genome shotgun (WGS) entry which is preliminary data.</text>
</comment>
<proteinExistence type="inferred from homology"/>
<dbReference type="Proteomes" id="UP001595756">
    <property type="component" value="Unassembled WGS sequence"/>
</dbReference>